<keyword evidence="5" id="KW-0812">Transmembrane</keyword>
<keyword evidence="8" id="KW-1185">Reference proteome</keyword>
<dbReference type="SUPFAM" id="SSF47203">
    <property type="entry name" value="Acyl-CoA dehydrogenase C-terminal domain-like"/>
    <property type="match status" value="1"/>
</dbReference>
<comment type="similarity">
    <text evidence="1">Belongs to the acyl-CoA dehydrogenase family.</text>
</comment>
<name>X6N911_RETFI</name>
<evidence type="ECO:0000313" key="8">
    <source>
        <dbReference type="Proteomes" id="UP000023152"/>
    </source>
</evidence>
<dbReference type="GO" id="GO:0005737">
    <property type="term" value="C:cytoplasm"/>
    <property type="evidence" value="ECO:0007669"/>
    <property type="project" value="TreeGrafter"/>
</dbReference>
<dbReference type="AlphaFoldDB" id="X6N911"/>
<dbReference type="InterPro" id="IPR046373">
    <property type="entry name" value="Acyl-CoA_Oxase/DH_mid-dom_sf"/>
</dbReference>
<reference evidence="7 8" key="1">
    <citation type="journal article" date="2013" name="Curr. Biol.">
        <title>The Genome of the Foraminiferan Reticulomyxa filosa.</title>
        <authorList>
            <person name="Glockner G."/>
            <person name="Hulsmann N."/>
            <person name="Schleicher M."/>
            <person name="Noegel A.A."/>
            <person name="Eichinger L."/>
            <person name="Gallinger C."/>
            <person name="Pawlowski J."/>
            <person name="Sierra R."/>
            <person name="Euteneuer U."/>
            <person name="Pillet L."/>
            <person name="Moustafa A."/>
            <person name="Platzer M."/>
            <person name="Groth M."/>
            <person name="Szafranski K."/>
            <person name="Schliwa M."/>
        </authorList>
    </citation>
    <scope>NUCLEOTIDE SEQUENCE [LARGE SCALE GENOMIC DNA]</scope>
</reference>
<dbReference type="EMBL" id="ASPP01010890">
    <property type="protein sequence ID" value="ETO22249.1"/>
    <property type="molecule type" value="Genomic_DNA"/>
</dbReference>
<dbReference type="Gene3D" id="2.40.110.10">
    <property type="entry name" value="Butyryl-CoA Dehydrogenase, subunit A, domain 2"/>
    <property type="match status" value="1"/>
</dbReference>
<keyword evidence="4" id="KW-0560">Oxidoreductase</keyword>
<protein>
    <recommendedName>
        <fullName evidence="6">Acyl-CoA dehydrogenase/oxidase C-terminal domain-containing protein</fullName>
    </recommendedName>
</protein>
<sequence length="263" mass="29459">MVCLCTVTGGMKADYFLTACQTIEEGSSDESKGKPKNAEPKITLLLIERQPGVITTRLPLQGHDCSATAYVVFRNVKVHKSMVVGKPKEGFKDTMKNFNQVFFFFFLSSVHYVMYVMERFGIICTAVGLAKVCVEEAVKYSQSRKTFGKDLVEHQAIRHKLAEMTARTMACHAYLENVAYRLKLNPLGYDASLVKDVALLKVNATRTLEFCAREASHIFGGRSYVKYGRAGKIERIYRDVRALAIYGGAEEIMLDLAVKQAKL</sequence>
<dbReference type="CDD" id="cd00567">
    <property type="entry name" value="ACAD"/>
    <property type="match status" value="1"/>
</dbReference>
<organism evidence="7 8">
    <name type="scientific">Reticulomyxa filosa</name>
    <dbReference type="NCBI Taxonomy" id="46433"/>
    <lineage>
        <taxon>Eukaryota</taxon>
        <taxon>Sar</taxon>
        <taxon>Rhizaria</taxon>
        <taxon>Retaria</taxon>
        <taxon>Foraminifera</taxon>
        <taxon>Monothalamids</taxon>
        <taxon>Reticulomyxidae</taxon>
        <taxon>Reticulomyxa</taxon>
    </lineage>
</organism>
<dbReference type="PANTHER" id="PTHR48083:SF28">
    <property type="entry name" value="ACYL-COA DEHYDROGENASE FAMILY PROTEIN (AFU_ORTHOLOGUE AFUA_6G10880)-RELATED"/>
    <property type="match status" value="1"/>
</dbReference>
<dbReference type="OrthoDB" id="10254877at2759"/>
<keyword evidence="5" id="KW-0472">Membrane</keyword>
<keyword evidence="3" id="KW-0274">FAD</keyword>
<dbReference type="GO" id="GO:0003995">
    <property type="term" value="F:acyl-CoA dehydrogenase activity"/>
    <property type="evidence" value="ECO:0007669"/>
    <property type="project" value="TreeGrafter"/>
</dbReference>
<proteinExistence type="inferred from homology"/>
<dbReference type="Gene3D" id="1.20.140.10">
    <property type="entry name" value="Butyryl-CoA Dehydrogenase, subunit A, domain 3"/>
    <property type="match status" value="1"/>
</dbReference>
<evidence type="ECO:0000256" key="2">
    <source>
        <dbReference type="ARBA" id="ARBA00022630"/>
    </source>
</evidence>
<dbReference type="InterPro" id="IPR009100">
    <property type="entry name" value="AcylCoA_DH/oxidase_NM_dom_sf"/>
</dbReference>
<dbReference type="InterPro" id="IPR036250">
    <property type="entry name" value="AcylCo_DH-like_C"/>
</dbReference>
<comment type="caution">
    <text evidence="7">The sequence shown here is derived from an EMBL/GenBank/DDBJ whole genome shotgun (WGS) entry which is preliminary data.</text>
</comment>
<feature type="transmembrane region" description="Helical" evidence="5">
    <location>
        <begin position="98"/>
        <end position="117"/>
    </location>
</feature>
<dbReference type="Pfam" id="PF00441">
    <property type="entry name" value="Acyl-CoA_dh_1"/>
    <property type="match status" value="1"/>
</dbReference>
<keyword evidence="2" id="KW-0285">Flavoprotein</keyword>
<dbReference type="InterPro" id="IPR009075">
    <property type="entry name" value="AcylCo_DH/oxidase_C"/>
</dbReference>
<dbReference type="InterPro" id="IPR050741">
    <property type="entry name" value="Acyl-CoA_dehydrogenase"/>
</dbReference>
<evidence type="ECO:0000256" key="1">
    <source>
        <dbReference type="ARBA" id="ARBA00009347"/>
    </source>
</evidence>
<dbReference type="PANTHER" id="PTHR48083">
    <property type="entry name" value="MEDIUM-CHAIN SPECIFIC ACYL-COA DEHYDROGENASE, MITOCHONDRIAL-RELATED"/>
    <property type="match status" value="1"/>
</dbReference>
<dbReference type="Proteomes" id="UP000023152">
    <property type="component" value="Unassembled WGS sequence"/>
</dbReference>
<evidence type="ECO:0000256" key="3">
    <source>
        <dbReference type="ARBA" id="ARBA00022827"/>
    </source>
</evidence>
<evidence type="ECO:0000256" key="4">
    <source>
        <dbReference type="ARBA" id="ARBA00023002"/>
    </source>
</evidence>
<keyword evidence="5" id="KW-1133">Transmembrane helix</keyword>
<dbReference type="SUPFAM" id="SSF56645">
    <property type="entry name" value="Acyl-CoA dehydrogenase NM domain-like"/>
    <property type="match status" value="1"/>
</dbReference>
<evidence type="ECO:0000259" key="6">
    <source>
        <dbReference type="Pfam" id="PF00441"/>
    </source>
</evidence>
<evidence type="ECO:0000256" key="5">
    <source>
        <dbReference type="SAM" id="Phobius"/>
    </source>
</evidence>
<dbReference type="GO" id="GO:0033539">
    <property type="term" value="P:fatty acid beta-oxidation using acyl-CoA dehydrogenase"/>
    <property type="evidence" value="ECO:0007669"/>
    <property type="project" value="TreeGrafter"/>
</dbReference>
<gene>
    <name evidence="7" type="ORF">RFI_14952</name>
</gene>
<accession>X6N911</accession>
<feature type="domain" description="Acyl-CoA dehydrogenase/oxidase C-terminal" evidence="6">
    <location>
        <begin position="117"/>
        <end position="260"/>
    </location>
</feature>
<evidence type="ECO:0000313" key="7">
    <source>
        <dbReference type="EMBL" id="ETO22249.1"/>
    </source>
</evidence>